<gene>
    <name evidence="1" type="ORF">K7472_04040</name>
</gene>
<organism evidence="1 2">
    <name type="scientific">Streptantibioticus parmotrematis</name>
    <dbReference type="NCBI Taxonomy" id="2873249"/>
    <lineage>
        <taxon>Bacteria</taxon>
        <taxon>Bacillati</taxon>
        <taxon>Actinomycetota</taxon>
        <taxon>Actinomycetes</taxon>
        <taxon>Kitasatosporales</taxon>
        <taxon>Streptomycetaceae</taxon>
        <taxon>Streptantibioticus</taxon>
    </lineage>
</organism>
<dbReference type="RefSeq" id="WP_222973903.1">
    <property type="nucleotide sequence ID" value="NZ_JAINVZ010000002.1"/>
</dbReference>
<name>A0ABS7QM50_9ACTN</name>
<keyword evidence="2" id="KW-1185">Reference proteome</keyword>
<dbReference type="Proteomes" id="UP001198565">
    <property type="component" value="Unassembled WGS sequence"/>
</dbReference>
<accession>A0ABS7QM50</accession>
<proteinExistence type="predicted"/>
<comment type="caution">
    <text evidence="1">The sequence shown here is derived from an EMBL/GenBank/DDBJ whole genome shotgun (WGS) entry which is preliminary data.</text>
</comment>
<evidence type="ECO:0000313" key="2">
    <source>
        <dbReference type="Proteomes" id="UP001198565"/>
    </source>
</evidence>
<protein>
    <submittedName>
        <fullName evidence="1">Uncharacterized protein</fullName>
    </submittedName>
</protein>
<dbReference type="EMBL" id="JAINVZ010000002">
    <property type="protein sequence ID" value="MBY8884013.1"/>
    <property type="molecule type" value="Genomic_DNA"/>
</dbReference>
<sequence>MEVIAIPGSLISPTVAELESELIIPVELPEEEELEALYAPCGCGVEACHGGCEHCG</sequence>
<reference evidence="1 2" key="1">
    <citation type="submission" date="2021-08" db="EMBL/GenBank/DDBJ databases">
        <title>Streptomyces sp. PTM05 isolated from lichen.</title>
        <authorList>
            <person name="Somphong A."/>
            <person name="Phongsopitanun W."/>
            <person name="Tanasupawat S."/>
        </authorList>
    </citation>
    <scope>NUCLEOTIDE SEQUENCE [LARGE SCALE GENOMIC DNA]</scope>
    <source>
        <strain evidence="1 2">Ptm05</strain>
    </source>
</reference>
<evidence type="ECO:0000313" key="1">
    <source>
        <dbReference type="EMBL" id="MBY8884013.1"/>
    </source>
</evidence>